<dbReference type="RefSeq" id="WP_036507664.1">
    <property type="nucleotide sequence ID" value="NZ_AONB01000002.1"/>
</dbReference>
<keyword evidence="3" id="KW-1185">Reference proteome</keyword>
<evidence type="ECO:0000259" key="1">
    <source>
        <dbReference type="PROSITE" id="PS50943"/>
    </source>
</evidence>
<accession>W9V689</accession>
<dbReference type="STRING" id="1229521.D791_00666"/>
<reference evidence="2 3" key="2">
    <citation type="journal article" date="2015" name="Syst. Appl. Microbiol.">
        <title>Nitrincola nitratireducens sp. nov. isolated from a haloalkaline crater lake.</title>
        <authorList>
            <person name="Singh A."/>
            <person name="Vaidya B."/>
            <person name="Tanuku N.R."/>
            <person name="Pinnaka A.K."/>
        </authorList>
    </citation>
    <scope>NUCLEOTIDE SEQUENCE [LARGE SCALE GENOMIC DNA]</scope>
    <source>
        <strain evidence="2 3">AK23</strain>
    </source>
</reference>
<dbReference type="InterPro" id="IPR001387">
    <property type="entry name" value="Cro/C1-type_HTH"/>
</dbReference>
<dbReference type="Pfam" id="PF13560">
    <property type="entry name" value="HTH_31"/>
    <property type="match status" value="1"/>
</dbReference>
<dbReference type="Proteomes" id="UP000019464">
    <property type="component" value="Unassembled WGS sequence"/>
</dbReference>
<dbReference type="PROSITE" id="PS50943">
    <property type="entry name" value="HTH_CROC1"/>
    <property type="match status" value="1"/>
</dbReference>
<dbReference type="InterPro" id="IPR010982">
    <property type="entry name" value="Lambda_DNA-bd_dom_sf"/>
</dbReference>
<gene>
    <name evidence="2" type="primary">higA</name>
    <name evidence="2" type="ORF">D791_00666</name>
</gene>
<dbReference type="EMBL" id="AONB01000002">
    <property type="protein sequence ID" value="EXJ12421.1"/>
    <property type="molecule type" value="Genomic_DNA"/>
</dbReference>
<evidence type="ECO:0000313" key="2">
    <source>
        <dbReference type="EMBL" id="EXJ12421.1"/>
    </source>
</evidence>
<dbReference type="OrthoDB" id="9792093at2"/>
<organism evidence="2 3">
    <name type="scientific">Nitrincola nitratireducens</name>
    <dbReference type="NCBI Taxonomy" id="1229521"/>
    <lineage>
        <taxon>Bacteria</taxon>
        <taxon>Pseudomonadati</taxon>
        <taxon>Pseudomonadota</taxon>
        <taxon>Gammaproteobacteria</taxon>
        <taxon>Oceanospirillales</taxon>
        <taxon>Oceanospirillaceae</taxon>
        <taxon>Nitrincola</taxon>
    </lineage>
</organism>
<dbReference type="GO" id="GO:0003677">
    <property type="term" value="F:DNA binding"/>
    <property type="evidence" value="ECO:0007669"/>
    <property type="project" value="InterPro"/>
</dbReference>
<proteinExistence type="predicted"/>
<dbReference type="SUPFAM" id="SSF47413">
    <property type="entry name" value="lambda repressor-like DNA-binding domains"/>
    <property type="match status" value="1"/>
</dbReference>
<dbReference type="AlphaFoldDB" id="W9V689"/>
<evidence type="ECO:0000313" key="3">
    <source>
        <dbReference type="Proteomes" id="UP000019464"/>
    </source>
</evidence>
<reference evidence="3" key="1">
    <citation type="submission" date="2012-11" db="EMBL/GenBank/DDBJ databases">
        <authorList>
            <person name="Singh A."/>
            <person name="Pinnaka A.K."/>
            <person name="Vaidya B."/>
        </authorList>
    </citation>
    <scope>NUCLEOTIDE SEQUENCE [LARGE SCALE GENOMIC DNA]</scope>
    <source>
        <strain evidence="3">AK23</strain>
    </source>
</reference>
<name>W9V689_9GAMM</name>
<dbReference type="SMART" id="SM00530">
    <property type="entry name" value="HTH_XRE"/>
    <property type="match status" value="1"/>
</dbReference>
<comment type="caution">
    <text evidence="2">The sequence shown here is derived from an EMBL/GenBank/DDBJ whole genome shotgun (WGS) entry which is preliminary data.</text>
</comment>
<dbReference type="Gene3D" id="1.10.260.40">
    <property type="entry name" value="lambda repressor-like DNA-binding domains"/>
    <property type="match status" value="1"/>
</dbReference>
<feature type="domain" description="HTH cro/C1-type" evidence="1">
    <location>
        <begin position="33"/>
        <end position="87"/>
    </location>
</feature>
<protein>
    <submittedName>
        <fullName evidence="2">Antitoxin HigA</fullName>
    </submittedName>
</protein>
<dbReference type="PATRIC" id="fig|1229521.3.peg.679"/>
<sequence>MSLQSLKQRALANADVKTEYDNLESEFSLIDQLLSMRTTAGLTQEQVAERMQTQKSNVSRLERGNSNPSWSTLLKYAHACGYELTIKSQKL</sequence>
<dbReference type="CDD" id="cd00093">
    <property type="entry name" value="HTH_XRE"/>
    <property type="match status" value="1"/>
</dbReference>